<dbReference type="RefSeq" id="WP_149956411.1">
    <property type="nucleotide sequence ID" value="NZ_BKDJ01000005.1"/>
</dbReference>
<dbReference type="AlphaFoldDB" id="A0A5A7NQF9"/>
<dbReference type="Pfam" id="PF01370">
    <property type="entry name" value="Epimerase"/>
    <property type="match status" value="1"/>
</dbReference>
<dbReference type="Gene3D" id="3.40.50.720">
    <property type="entry name" value="NAD(P)-binding Rossmann-like Domain"/>
    <property type="match status" value="1"/>
</dbReference>
<dbReference type="GO" id="GO:0005737">
    <property type="term" value="C:cytoplasm"/>
    <property type="evidence" value="ECO:0007669"/>
    <property type="project" value="TreeGrafter"/>
</dbReference>
<reference evidence="3 4" key="1">
    <citation type="submission" date="2019-09" db="EMBL/GenBank/DDBJ databases">
        <title>Arthrobacter zafarii sp. nov., a moderately thermotolerant and halotolerant actinobacterium isolated from Cholistan desert soil of Pakistan.</title>
        <authorList>
            <person name="Amin A."/>
            <person name="Ahmed I."/>
            <person name="Khalid N."/>
            <person name="Schumann P."/>
            <person name="Busse H.J."/>
            <person name="Khan I.U."/>
            <person name="Li S."/>
            <person name="Li W.J."/>
        </authorList>
    </citation>
    <scope>NUCLEOTIDE SEQUENCE [LARGE SCALE GENOMIC DNA]</scope>
    <source>
        <strain evidence="3 4">NCCP-1664</strain>
    </source>
</reference>
<evidence type="ECO:0000313" key="3">
    <source>
        <dbReference type="EMBL" id="GER22786.1"/>
    </source>
</evidence>
<dbReference type="OrthoDB" id="9808276at2"/>
<gene>
    <name evidence="3" type="ORF">NCCP1664_12830</name>
</gene>
<name>A0A5A7NQF9_9MICC</name>
<evidence type="ECO:0000256" key="1">
    <source>
        <dbReference type="SAM" id="MobiDB-lite"/>
    </source>
</evidence>
<feature type="domain" description="NAD-dependent epimerase/dehydratase" evidence="2">
    <location>
        <begin position="6"/>
        <end position="168"/>
    </location>
</feature>
<dbReference type="InterPro" id="IPR051783">
    <property type="entry name" value="NAD(P)-dependent_oxidoreduct"/>
</dbReference>
<dbReference type="InterPro" id="IPR036291">
    <property type="entry name" value="NAD(P)-bd_dom_sf"/>
</dbReference>
<dbReference type="SUPFAM" id="SSF51735">
    <property type="entry name" value="NAD(P)-binding Rossmann-fold domains"/>
    <property type="match status" value="1"/>
</dbReference>
<dbReference type="PANTHER" id="PTHR48079:SF6">
    <property type="entry name" value="NAD(P)-BINDING DOMAIN-CONTAINING PROTEIN-RELATED"/>
    <property type="match status" value="1"/>
</dbReference>
<keyword evidence="4" id="KW-1185">Reference proteome</keyword>
<dbReference type="GO" id="GO:0004029">
    <property type="term" value="F:aldehyde dehydrogenase (NAD+) activity"/>
    <property type="evidence" value="ECO:0007669"/>
    <property type="project" value="TreeGrafter"/>
</dbReference>
<evidence type="ECO:0000313" key="4">
    <source>
        <dbReference type="Proteomes" id="UP000325307"/>
    </source>
</evidence>
<sequence length="308" mass="32019">MHVLIAGCGDLGTEAGLRFAAAGHTVTGWRRSPEKLPAPIQGVAADLTGELPAAPEDTGVVVITPAAPNRTEQAYRATYLGGVAHVLDALERGGIHPRRILLVSSTAVYGDAAGGWVDEDTPARPASATGAILREAEELLWVRRPDGIVLRLSGIYGPGRTRLIDQVRSGTAARPGRPQPTNRIHRDDAAAAIVHLTTAVTDPDPLYLGTDDEPAELADVLDFLAAELGLPGSEPPDPELRGSGLPEPAPAGQGGAPASGAVPTGTPGRGGNRRLSNARLRGTGLGLEYPTYREGYRAMLAGRGVRHP</sequence>
<feature type="region of interest" description="Disordered" evidence="1">
    <location>
        <begin position="228"/>
        <end position="279"/>
    </location>
</feature>
<evidence type="ECO:0000259" key="2">
    <source>
        <dbReference type="Pfam" id="PF01370"/>
    </source>
</evidence>
<dbReference type="PANTHER" id="PTHR48079">
    <property type="entry name" value="PROTEIN YEEZ"/>
    <property type="match status" value="1"/>
</dbReference>
<comment type="caution">
    <text evidence="3">The sequence shown here is derived from an EMBL/GenBank/DDBJ whole genome shotgun (WGS) entry which is preliminary data.</text>
</comment>
<organism evidence="3 4">
    <name type="scientific">Zafaria cholistanensis</name>
    <dbReference type="NCBI Taxonomy" id="1682741"/>
    <lineage>
        <taxon>Bacteria</taxon>
        <taxon>Bacillati</taxon>
        <taxon>Actinomycetota</taxon>
        <taxon>Actinomycetes</taxon>
        <taxon>Micrococcales</taxon>
        <taxon>Micrococcaceae</taxon>
        <taxon>Zafaria</taxon>
    </lineage>
</organism>
<protein>
    <recommendedName>
        <fullName evidence="2">NAD-dependent epimerase/dehydratase domain-containing protein</fullName>
    </recommendedName>
</protein>
<accession>A0A5A7NQF9</accession>
<dbReference type="EMBL" id="BKDJ01000005">
    <property type="protein sequence ID" value="GER22786.1"/>
    <property type="molecule type" value="Genomic_DNA"/>
</dbReference>
<proteinExistence type="predicted"/>
<dbReference type="InterPro" id="IPR001509">
    <property type="entry name" value="Epimerase_deHydtase"/>
</dbReference>
<dbReference type="Proteomes" id="UP000325307">
    <property type="component" value="Unassembled WGS sequence"/>
</dbReference>